<comment type="subunit">
    <text evidence="8">Part of the 50S ribosomal subunit.</text>
</comment>
<protein>
    <recommendedName>
        <fullName evidence="6 8">Large ribosomal subunit protein uL24</fullName>
    </recommendedName>
</protein>
<evidence type="ECO:0000313" key="12">
    <source>
        <dbReference type="Proteomes" id="UP000027215"/>
    </source>
</evidence>
<dbReference type="InterPro" id="IPR041988">
    <property type="entry name" value="Ribosomal_uL24_KOW"/>
</dbReference>
<dbReference type="Pfam" id="PF17136">
    <property type="entry name" value="ribosomal_L24"/>
    <property type="match status" value="1"/>
</dbReference>
<sequence>MDDIEMASRIKKGDQVIVIAGKDKGKQGEIIRIDGHRVVVSNVNFVKRHTKPNPQRGISGGLIDREAPIHVSNIKILNPMTGKGDRVGFKILGDGCKLRIFRSTGEVIGA</sequence>
<evidence type="ECO:0000256" key="3">
    <source>
        <dbReference type="ARBA" id="ARBA00022884"/>
    </source>
</evidence>
<dbReference type="PROSITE" id="PS01108">
    <property type="entry name" value="RIBOSOMAL_L24"/>
    <property type="match status" value="1"/>
</dbReference>
<comment type="similarity">
    <text evidence="1 8 9">Belongs to the universal ribosomal protein uL24 family.</text>
</comment>
<evidence type="ECO:0000313" key="11">
    <source>
        <dbReference type="EMBL" id="AIC09570.1"/>
    </source>
</evidence>
<dbReference type="AlphaFoldDB" id="A0A060H2N8"/>
<dbReference type="Proteomes" id="UP000027215">
    <property type="component" value="Chromosome"/>
</dbReference>
<accession>A0A060H2N8</accession>
<dbReference type="InterPro" id="IPR008991">
    <property type="entry name" value="Translation_prot_SH3-like_sf"/>
</dbReference>
<dbReference type="Gene3D" id="2.30.30.30">
    <property type="match status" value="1"/>
</dbReference>
<dbReference type="InterPro" id="IPR057264">
    <property type="entry name" value="Ribosomal_uL24_C"/>
</dbReference>
<dbReference type="SMART" id="SM00739">
    <property type="entry name" value="KOW"/>
    <property type="match status" value="1"/>
</dbReference>
<evidence type="ECO:0000256" key="9">
    <source>
        <dbReference type="RuleBase" id="RU003477"/>
    </source>
</evidence>
<feature type="domain" description="KOW" evidence="10">
    <location>
        <begin position="9"/>
        <end position="36"/>
    </location>
</feature>
<dbReference type="NCBIfam" id="TIGR01079">
    <property type="entry name" value="rplX_bact"/>
    <property type="match status" value="1"/>
</dbReference>
<dbReference type="GO" id="GO:0019843">
    <property type="term" value="F:rRNA binding"/>
    <property type="evidence" value="ECO:0007669"/>
    <property type="project" value="UniProtKB-UniRule"/>
</dbReference>
<keyword evidence="2 8" id="KW-0699">rRNA-binding</keyword>
<dbReference type="SUPFAM" id="SSF50104">
    <property type="entry name" value="Translation proteins SH3-like domain"/>
    <property type="match status" value="1"/>
</dbReference>
<dbReference type="GO" id="GO:1990904">
    <property type="term" value="C:ribonucleoprotein complex"/>
    <property type="evidence" value="ECO:0007669"/>
    <property type="project" value="UniProtKB-KW"/>
</dbReference>
<dbReference type="InterPro" id="IPR005825">
    <property type="entry name" value="Ribosomal_uL24_CS"/>
</dbReference>
<dbReference type="KEGG" id="xfs:D934_03375"/>
<evidence type="ECO:0000256" key="7">
    <source>
        <dbReference type="ARBA" id="ARBA00058688"/>
    </source>
</evidence>
<organism evidence="11 12">
    <name type="scientific">Xylella fastidiosa subsp. sandyi Ann-1</name>
    <dbReference type="NCBI Taxonomy" id="155920"/>
    <lineage>
        <taxon>Bacteria</taxon>
        <taxon>Pseudomonadati</taxon>
        <taxon>Pseudomonadota</taxon>
        <taxon>Gammaproteobacteria</taxon>
        <taxon>Lysobacterales</taxon>
        <taxon>Lysobacteraceae</taxon>
        <taxon>Xylella</taxon>
    </lineage>
</organism>
<dbReference type="GO" id="GO:0003735">
    <property type="term" value="F:structural constituent of ribosome"/>
    <property type="evidence" value="ECO:0007669"/>
    <property type="project" value="InterPro"/>
</dbReference>
<evidence type="ECO:0000256" key="2">
    <source>
        <dbReference type="ARBA" id="ARBA00022730"/>
    </source>
</evidence>
<dbReference type="InterPro" id="IPR005824">
    <property type="entry name" value="KOW"/>
</dbReference>
<dbReference type="EMBL" id="CP006696">
    <property type="protein sequence ID" value="AIC09570.1"/>
    <property type="molecule type" value="Genomic_DNA"/>
</dbReference>
<dbReference type="HOGENOM" id="CLU_093315_2_2_6"/>
<comment type="function">
    <text evidence="8">One of two assembly initiator proteins, it binds directly to the 5'-end of the 23S rRNA, where it nucleates assembly of the 50S subunit.</text>
</comment>
<dbReference type="GO" id="GO:0005840">
    <property type="term" value="C:ribosome"/>
    <property type="evidence" value="ECO:0007669"/>
    <property type="project" value="UniProtKB-KW"/>
</dbReference>
<dbReference type="PANTHER" id="PTHR12903">
    <property type="entry name" value="MITOCHONDRIAL RIBOSOMAL PROTEIN L24"/>
    <property type="match status" value="1"/>
</dbReference>
<dbReference type="GO" id="GO:0006412">
    <property type="term" value="P:translation"/>
    <property type="evidence" value="ECO:0007669"/>
    <property type="project" value="UniProtKB-UniRule"/>
</dbReference>
<dbReference type="FunFam" id="2.30.30.30:FF:000004">
    <property type="entry name" value="50S ribosomal protein L24"/>
    <property type="match status" value="1"/>
</dbReference>
<dbReference type="InterPro" id="IPR014722">
    <property type="entry name" value="Rib_uL2_dom2"/>
</dbReference>
<reference evidence="11 12" key="1">
    <citation type="submission" date="2013-08" db="EMBL/GenBank/DDBJ databases">
        <authorList>
            <person name="Stouthamer R."/>
            <person name="Nunney L."/>
        </authorList>
    </citation>
    <scope>NUCLEOTIDE SEQUENCE [LARGE SCALE GENOMIC DNA]</scope>
    <source>
        <strain evidence="12">ann-1</strain>
    </source>
</reference>
<name>A0A060H2N8_XYLFS</name>
<evidence type="ECO:0000256" key="8">
    <source>
        <dbReference type="HAMAP-Rule" id="MF_01326"/>
    </source>
</evidence>
<dbReference type="HAMAP" id="MF_01326_B">
    <property type="entry name" value="Ribosomal_uL24_B"/>
    <property type="match status" value="1"/>
</dbReference>
<comment type="function">
    <text evidence="7 8">One of the proteins that surrounds the polypeptide exit tunnel on the outside of the subunit.</text>
</comment>
<evidence type="ECO:0000259" key="10">
    <source>
        <dbReference type="SMART" id="SM00739"/>
    </source>
</evidence>
<keyword evidence="4 8" id="KW-0689">Ribosomal protein</keyword>
<proteinExistence type="inferred from homology"/>
<evidence type="ECO:0000256" key="6">
    <source>
        <dbReference type="ARBA" id="ARBA00035206"/>
    </source>
</evidence>
<keyword evidence="5 8" id="KW-0687">Ribonucleoprotein</keyword>
<evidence type="ECO:0000256" key="1">
    <source>
        <dbReference type="ARBA" id="ARBA00010618"/>
    </source>
</evidence>
<gene>
    <name evidence="8 11" type="primary">rplX</name>
    <name evidence="11" type="ORF">D934_03375</name>
</gene>
<dbReference type="PATRIC" id="fig|155920.8.peg.809"/>
<dbReference type="CDD" id="cd06089">
    <property type="entry name" value="KOW_RPL26"/>
    <property type="match status" value="1"/>
</dbReference>
<keyword evidence="3 8" id="KW-0694">RNA-binding</keyword>
<dbReference type="Pfam" id="PF00467">
    <property type="entry name" value="KOW"/>
    <property type="match status" value="1"/>
</dbReference>
<dbReference type="InterPro" id="IPR003256">
    <property type="entry name" value="Ribosomal_uL24"/>
</dbReference>
<evidence type="ECO:0000256" key="4">
    <source>
        <dbReference type="ARBA" id="ARBA00022980"/>
    </source>
</evidence>
<evidence type="ECO:0000256" key="5">
    <source>
        <dbReference type="ARBA" id="ARBA00023274"/>
    </source>
</evidence>